<evidence type="ECO:0000256" key="2">
    <source>
        <dbReference type="ARBA" id="ARBA00022478"/>
    </source>
</evidence>
<keyword evidence="4" id="KW-0539">Nucleus</keyword>
<feature type="compositionally biased region" description="Basic and acidic residues" evidence="5">
    <location>
        <begin position="256"/>
        <end position="269"/>
    </location>
</feature>
<feature type="region of interest" description="Disordered" evidence="5">
    <location>
        <begin position="373"/>
        <end position="404"/>
    </location>
</feature>
<dbReference type="GO" id="GO:0003677">
    <property type="term" value="F:DNA binding"/>
    <property type="evidence" value="ECO:0007669"/>
    <property type="project" value="InterPro"/>
</dbReference>
<feature type="compositionally biased region" description="Basic and acidic residues" evidence="5">
    <location>
        <begin position="531"/>
        <end position="551"/>
    </location>
</feature>
<feature type="compositionally biased region" description="Basic and acidic residues" evidence="5">
    <location>
        <begin position="564"/>
        <end position="573"/>
    </location>
</feature>
<feature type="compositionally biased region" description="Gly residues" evidence="5">
    <location>
        <begin position="114"/>
        <end position="123"/>
    </location>
</feature>
<comment type="subcellular location">
    <subcellularLocation>
        <location evidence="1">Nucleus</location>
    </subcellularLocation>
</comment>
<protein>
    <recommendedName>
        <fullName evidence="8">DNA-directed RNA polymerase III RPC4</fullName>
    </recommendedName>
</protein>
<dbReference type="InterPro" id="IPR007811">
    <property type="entry name" value="RPC4"/>
</dbReference>
<feature type="region of interest" description="Disordered" evidence="5">
    <location>
        <begin position="166"/>
        <end position="187"/>
    </location>
</feature>
<organism evidence="6 7">
    <name type="scientific">Phialocephala subalpina</name>
    <dbReference type="NCBI Taxonomy" id="576137"/>
    <lineage>
        <taxon>Eukaryota</taxon>
        <taxon>Fungi</taxon>
        <taxon>Dikarya</taxon>
        <taxon>Ascomycota</taxon>
        <taxon>Pezizomycotina</taxon>
        <taxon>Leotiomycetes</taxon>
        <taxon>Helotiales</taxon>
        <taxon>Mollisiaceae</taxon>
        <taxon>Phialocephala</taxon>
        <taxon>Phialocephala fortinii species complex</taxon>
    </lineage>
</organism>
<dbReference type="AlphaFoldDB" id="A0A1L7XJ77"/>
<feature type="compositionally biased region" description="Low complexity" evidence="5">
    <location>
        <begin position="124"/>
        <end position="133"/>
    </location>
</feature>
<feature type="compositionally biased region" description="Basic and acidic residues" evidence="5">
    <location>
        <begin position="580"/>
        <end position="590"/>
    </location>
</feature>
<feature type="region of interest" description="Disordered" evidence="5">
    <location>
        <begin position="211"/>
        <end position="359"/>
    </location>
</feature>
<keyword evidence="3" id="KW-0804">Transcription</keyword>
<reference evidence="6 7" key="1">
    <citation type="submission" date="2016-03" db="EMBL/GenBank/DDBJ databases">
        <authorList>
            <person name="Ploux O."/>
        </authorList>
    </citation>
    <scope>NUCLEOTIDE SEQUENCE [LARGE SCALE GENOMIC DNA]</scope>
    <source>
        <strain evidence="6 7">UAMH 11012</strain>
    </source>
</reference>
<evidence type="ECO:0000313" key="7">
    <source>
        <dbReference type="Proteomes" id="UP000184330"/>
    </source>
</evidence>
<dbReference type="EMBL" id="FJOG01000029">
    <property type="protein sequence ID" value="CZR65102.1"/>
    <property type="molecule type" value="Genomic_DNA"/>
</dbReference>
<feature type="compositionally biased region" description="Gly residues" evidence="5">
    <location>
        <begin position="237"/>
        <end position="249"/>
    </location>
</feature>
<dbReference type="OrthoDB" id="5836119at2759"/>
<evidence type="ECO:0000313" key="6">
    <source>
        <dbReference type="EMBL" id="CZR65102.1"/>
    </source>
</evidence>
<feature type="region of interest" description="Disordered" evidence="5">
    <location>
        <begin position="1"/>
        <end position="141"/>
    </location>
</feature>
<evidence type="ECO:0000256" key="4">
    <source>
        <dbReference type="ARBA" id="ARBA00023242"/>
    </source>
</evidence>
<keyword evidence="7" id="KW-1185">Reference proteome</keyword>
<feature type="compositionally biased region" description="Basic and acidic residues" evidence="5">
    <location>
        <begin position="466"/>
        <end position="485"/>
    </location>
</feature>
<dbReference type="GO" id="GO:0005666">
    <property type="term" value="C:RNA polymerase III complex"/>
    <property type="evidence" value="ECO:0007669"/>
    <property type="project" value="InterPro"/>
</dbReference>
<sequence length="678" mass="72441">MPPKAARGGASRGRGRGRGKAAAPAESDVMTGLLGEAPNEPSSQAALGDTSAPTAKITTPQHLLDESSAPSPNSSPVSIPTETPAPTPARVPIPRSEPAIVPPITSSSHAGGSSTRGGRGGARGAKPAAGPSRFKPKNVRSDQAKLLEIANKEQEKLNALAAEKAREQARLLRGRGRPARGRGDVMGRRAATAKGIFGVAPEALKTNSQFASKSFSSGGGGSAIKREAGGSSRSGYSGSGGAGRGGGSGDYNYEPRYPDDNGEAPRIDIEEINLVSDDEDAEVTITGSRPVPNRSKKSGPSKSGLKPVRLDRHEHKERETIVNTEPTTKKEEDSDDDVLMVDEARSGKAATQPESPEATFIKYEMDDEDVAIPFLGGKPPPSASPDAKRKLQESNDHRPSIELDAIPDVSADVVAKAKKDRKARELKKKLDKKPVLQTAQDRAEYERHLQDVEILAEELGGMQTHQGDKDKGKGKEKDVEGDVDMKGTPTAEPDKKDGRLYLFQFPPVLPELYDPTKDKPPTPAEIKAKELEEARERERLAEAAKKAEKGKGKYAKVTEPGAEQVEKDIKVEAEPPMTPEQKKQKEEEEKRKRRQGFVKEEGHIGKLIVRASGRVELCWGGTNLLVGRGVDAGFLTTGVVVDSQERGPPGGGAPEGKAMSMGQIMGKFVVTPDWQKMT</sequence>
<dbReference type="PANTHER" id="PTHR13408:SF0">
    <property type="entry name" value="DNA-DIRECTED RNA POLYMERASE III SUBUNIT RPC4"/>
    <property type="match status" value="1"/>
</dbReference>
<evidence type="ECO:0000256" key="3">
    <source>
        <dbReference type="ARBA" id="ARBA00023163"/>
    </source>
</evidence>
<dbReference type="GO" id="GO:0042797">
    <property type="term" value="P:tRNA transcription by RNA polymerase III"/>
    <property type="evidence" value="ECO:0007669"/>
    <property type="project" value="TreeGrafter"/>
</dbReference>
<feature type="compositionally biased region" description="Basic and acidic residues" evidence="5">
    <location>
        <begin position="386"/>
        <end position="401"/>
    </location>
</feature>
<gene>
    <name evidence="6" type="ORF">PAC_15002</name>
</gene>
<feature type="region of interest" description="Disordered" evidence="5">
    <location>
        <begin position="458"/>
        <end position="499"/>
    </location>
</feature>
<feature type="compositionally biased region" description="Polar residues" evidence="5">
    <location>
        <begin position="40"/>
        <end position="61"/>
    </location>
</feature>
<dbReference type="STRING" id="576137.A0A1L7XJ77"/>
<feature type="compositionally biased region" description="Low complexity" evidence="5">
    <location>
        <begin position="67"/>
        <end position="80"/>
    </location>
</feature>
<proteinExistence type="predicted"/>
<dbReference type="Proteomes" id="UP000184330">
    <property type="component" value="Unassembled WGS sequence"/>
</dbReference>
<evidence type="ECO:0000256" key="1">
    <source>
        <dbReference type="ARBA" id="ARBA00004123"/>
    </source>
</evidence>
<feature type="compositionally biased region" description="Basic and acidic residues" evidence="5">
    <location>
        <begin position="308"/>
        <end position="320"/>
    </location>
</feature>
<feature type="region of interest" description="Disordered" evidence="5">
    <location>
        <begin position="531"/>
        <end position="596"/>
    </location>
</feature>
<evidence type="ECO:0000256" key="5">
    <source>
        <dbReference type="SAM" id="MobiDB-lite"/>
    </source>
</evidence>
<dbReference type="Pfam" id="PF05132">
    <property type="entry name" value="RNA_pol_Rpc4"/>
    <property type="match status" value="1"/>
</dbReference>
<accession>A0A1L7XJ77</accession>
<dbReference type="PANTHER" id="PTHR13408">
    <property type="entry name" value="DNA-DIRECTED RNA POLYMERASE III"/>
    <property type="match status" value="1"/>
</dbReference>
<keyword evidence="2" id="KW-0240">DNA-directed RNA polymerase</keyword>
<evidence type="ECO:0008006" key="8">
    <source>
        <dbReference type="Google" id="ProtNLM"/>
    </source>
</evidence>
<name>A0A1L7XJ77_9HELO</name>